<organism evidence="2 3">
    <name type="scientific">Devosia equisanguinis</name>
    <dbReference type="NCBI Taxonomy" id="2490941"/>
    <lineage>
        <taxon>Bacteria</taxon>
        <taxon>Pseudomonadati</taxon>
        <taxon>Pseudomonadota</taxon>
        <taxon>Alphaproteobacteria</taxon>
        <taxon>Hyphomicrobiales</taxon>
        <taxon>Devosiaceae</taxon>
        <taxon>Devosia</taxon>
    </lineage>
</organism>
<feature type="chain" id="PRO_5019399269" description="DUF1344 domain-containing protein" evidence="1">
    <location>
        <begin position="24"/>
        <end position="98"/>
    </location>
</feature>
<accession>A0A447IB47</accession>
<protein>
    <recommendedName>
        <fullName evidence="4">DUF1344 domain-containing protein</fullName>
    </recommendedName>
</protein>
<dbReference type="Proteomes" id="UP000268844">
    <property type="component" value="Unassembled WGS sequence"/>
</dbReference>
<name>A0A447IB47_9HYPH</name>
<feature type="signal peptide" evidence="1">
    <location>
        <begin position="1"/>
        <end position="23"/>
    </location>
</feature>
<evidence type="ECO:0008006" key="4">
    <source>
        <dbReference type="Google" id="ProtNLM"/>
    </source>
</evidence>
<evidence type="ECO:0000313" key="2">
    <source>
        <dbReference type="EMBL" id="VDS04716.1"/>
    </source>
</evidence>
<evidence type="ECO:0000256" key="1">
    <source>
        <dbReference type="SAM" id="SignalP"/>
    </source>
</evidence>
<proteinExistence type="predicted"/>
<keyword evidence="3" id="KW-1185">Reference proteome</keyword>
<evidence type="ECO:0000313" key="3">
    <source>
        <dbReference type="Proteomes" id="UP000268844"/>
    </source>
</evidence>
<dbReference type="Pfam" id="PF07076">
    <property type="entry name" value="DUF1344"/>
    <property type="match status" value="1"/>
</dbReference>
<reference evidence="2 3" key="1">
    <citation type="submission" date="2018-12" db="EMBL/GenBank/DDBJ databases">
        <authorList>
            <person name="Criscuolo A."/>
        </authorList>
    </citation>
    <scope>NUCLEOTIDE SEQUENCE [LARGE SCALE GENOMIC DNA]</scope>
    <source>
        <strain evidence="2">ACIP1116281</strain>
    </source>
</reference>
<dbReference type="AlphaFoldDB" id="A0A447IB47"/>
<keyword evidence="1" id="KW-0732">Signal</keyword>
<gene>
    <name evidence="2" type="ORF">DEVEQU_01855</name>
</gene>
<dbReference type="RefSeq" id="WP_126150253.1">
    <property type="nucleotide sequence ID" value="NZ_JBHTMH010000001.1"/>
</dbReference>
<sequence>MRKILVPAFLALVAMAPAGAAFAASTTAAAVSTQAEQSISGTVKQIDLKARSLQLADGSSYVLPAGFNAPANLKAGDKVTVKWKMNGTAHDVTAITLG</sequence>
<dbReference type="EMBL" id="UZWD01000023">
    <property type="protein sequence ID" value="VDS04716.1"/>
    <property type="molecule type" value="Genomic_DNA"/>
</dbReference>
<dbReference type="OrthoDB" id="7868674at2"/>
<dbReference type="InterPro" id="IPR009780">
    <property type="entry name" value="DUF1344"/>
</dbReference>